<dbReference type="eggNOG" id="ENOG50317H2">
    <property type="taxonomic scope" value="Bacteria"/>
</dbReference>
<protein>
    <recommendedName>
        <fullName evidence="4">Bacterial Pleckstrin homology domain-containing protein</fullName>
    </recommendedName>
</protein>
<feature type="transmembrane region" description="Helical" evidence="1">
    <location>
        <begin position="49"/>
        <end position="68"/>
    </location>
</feature>
<organism evidence="2 3">
    <name type="scientific">Dethiobacter alkaliphilus AHT 1</name>
    <dbReference type="NCBI Taxonomy" id="555088"/>
    <lineage>
        <taxon>Bacteria</taxon>
        <taxon>Bacillati</taxon>
        <taxon>Bacillota</taxon>
        <taxon>Dethiobacteria</taxon>
        <taxon>Dethiobacterales</taxon>
        <taxon>Dethiobacteraceae</taxon>
        <taxon>Dethiobacter</taxon>
    </lineage>
</organism>
<dbReference type="EMBL" id="ACJM01000001">
    <property type="protein sequence ID" value="EEG78908.1"/>
    <property type="molecule type" value="Genomic_DNA"/>
</dbReference>
<dbReference type="STRING" id="555088.DealDRAFT_0182"/>
<proteinExistence type="predicted"/>
<comment type="caution">
    <text evidence="2">The sequence shown here is derived from an EMBL/GenBank/DDBJ whole genome shotgun (WGS) entry which is preliminary data.</text>
</comment>
<accession>C0GCH3</accession>
<dbReference type="InterPro" id="IPR017259">
    <property type="entry name" value="UCP037672"/>
</dbReference>
<evidence type="ECO:0008006" key="4">
    <source>
        <dbReference type="Google" id="ProtNLM"/>
    </source>
</evidence>
<dbReference type="OrthoDB" id="2082701at2"/>
<reference evidence="2 3" key="1">
    <citation type="submission" date="2009-02" db="EMBL/GenBank/DDBJ databases">
        <title>Sequencing of the draft genome and assembly of Dethiobacter alkaliphilus AHT 1.</title>
        <authorList>
            <consortium name="US DOE Joint Genome Institute (JGI-PGF)"/>
            <person name="Lucas S."/>
            <person name="Copeland A."/>
            <person name="Lapidus A."/>
            <person name="Glavina del Rio T."/>
            <person name="Dalin E."/>
            <person name="Tice H."/>
            <person name="Bruce D."/>
            <person name="Goodwin L."/>
            <person name="Pitluck S."/>
            <person name="Larimer F."/>
            <person name="Land M.L."/>
            <person name="Hauser L."/>
            <person name="Muyzer G."/>
        </authorList>
    </citation>
    <scope>NUCLEOTIDE SEQUENCE [LARGE SCALE GENOMIC DNA]</scope>
    <source>
        <strain evidence="2 3">AHT 1</strain>
    </source>
</reference>
<dbReference type="AlphaFoldDB" id="C0GCH3"/>
<keyword evidence="1" id="KW-0812">Transmembrane</keyword>
<gene>
    <name evidence="2" type="ORF">DealDRAFT_0182</name>
</gene>
<feature type="transmembrane region" description="Helical" evidence="1">
    <location>
        <begin position="6"/>
        <end position="28"/>
    </location>
</feature>
<feature type="transmembrane region" description="Helical" evidence="1">
    <location>
        <begin position="74"/>
        <end position="92"/>
    </location>
</feature>
<evidence type="ECO:0000313" key="2">
    <source>
        <dbReference type="EMBL" id="EEG78908.1"/>
    </source>
</evidence>
<feature type="transmembrane region" description="Helical" evidence="1">
    <location>
        <begin position="118"/>
        <end position="136"/>
    </location>
</feature>
<keyword evidence="3" id="KW-1185">Reference proteome</keyword>
<sequence length="245" mass="27020">MWLYFALAAIFFLIGLAIHVFKWYFLIAGYNTMSKEQQAQVDTEALGRLMGYYSYANGFVLFVTGILYASGADIGIAPSIVFLVISTVYLLIKAQQYNGNISETGGDLIPGARKQVKAPLAIIVVTLLGVAGLMYFSSQPTSASFLEEGLQIHGMYGQTYAWESIEEVRLIETLPTGLRRTNGSGLGPHLKGNFSSEEFGAKKLFVNRDNPPFIFLSNGEIVIFNLAEAEETKAAYERILEEINN</sequence>
<evidence type="ECO:0000256" key="1">
    <source>
        <dbReference type="SAM" id="Phobius"/>
    </source>
</evidence>
<name>C0GCH3_DETAL</name>
<dbReference type="Pfam" id="PF12650">
    <property type="entry name" value="DUF3784"/>
    <property type="match status" value="1"/>
</dbReference>
<dbReference type="RefSeq" id="WP_008513964.1">
    <property type="nucleotide sequence ID" value="NZ_ACJM01000001.1"/>
</dbReference>
<dbReference type="Proteomes" id="UP000006443">
    <property type="component" value="Unassembled WGS sequence"/>
</dbReference>
<evidence type="ECO:0000313" key="3">
    <source>
        <dbReference type="Proteomes" id="UP000006443"/>
    </source>
</evidence>
<keyword evidence="1" id="KW-0472">Membrane</keyword>
<keyword evidence="1" id="KW-1133">Transmembrane helix</keyword>